<feature type="domain" description="Luciferase-like" evidence="7">
    <location>
        <begin position="30"/>
        <end position="368"/>
    </location>
</feature>
<organism evidence="8 9">
    <name type="scientific">Nocardia aurantiaca</name>
    <dbReference type="NCBI Taxonomy" id="2675850"/>
    <lineage>
        <taxon>Bacteria</taxon>
        <taxon>Bacillati</taxon>
        <taxon>Actinomycetota</taxon>
        <taxon>Actinomycetes</taxon>
        <taxon>Mycobacteriales</taxon>
        <taxon>Nocardiaceae</taxon>
        <taxon>Nocardia</taxon>
    </lineage>
</organism>
<feature type="binding site" evidence="6">
    <location>
        <position position="200"/>
    </location>
    <ligand>
        <name>FMN</name>
        <dbReference type="ChEBI" id="CHEBI:58210"/>
    </ligand>
</feature>
<dbReference type="InterPro" id="IPR016215">
    <property type="entry name" value="NTA_MOA"/>
</dbReference>
<dbReference type="Pfam" id="PF00296">
    <property type="entry name" value="Bac_luciferase"/>
    <property type="match status" value="1"/>
</dbReference>
<evidence type="ECO:0000256" key="2">
    <source>
        <dbReference type="ARBA" id="ARBA00022643"/>
    </source>
</evidence>
<comment type="similarity">
    <text evidence="5">Belongs to the NtaA/SnaA/DszA monooxygenase family.</text>
</comment>
<keyword evidence="3 8" id="KW-0560">Oxidoreductase</keyword>
<dbReference type="EC" id="1.14.-.-" evidence="8"/>
<proteinExistence type="inferred from homology"/>
<dbReference type="AlphaFoldDB" id="A0A6I3L778"/>
<accession>A0A6I3L778</accession>
<reference evidence="8 9" key="1">
    <citation type="submission" date="2019-11" db="EMBL/GenBank/DDBJ databases">
        <title>Nocardia sp. nov. CT2-14 isolated from soil.</title>
        <authorList>
            <person name="Kanchanasin P."/>
            <person name="Tanasupawat S."/>
            <person name="Yuki M."/>
            <person name="Kudo T."/>
        </authorList>
    </citation>
    <scope>NUCLEOTIDE SEQUENCE [LARGE SCALE GENOMIC DNA]</scope>
    <source>
        <strain evidence="8 9">CT2-14</strain>
    </source>
</reference>
<name>A0A6I3L778_9NOCA</name>
<dbReference type="PANTHER" id="PTHR30011">
    <property type="entry name" value="ALKANESULFONATE MONOOXYGENASE-RELATED"/>
    <property type="match status" value="1"/>
</dbReference>
<protein>
    <submittedName>
        <fullName evidence="8">NtaA/DmoA family FMN-dependent monooxygenase</fullName>
        <ecNumber evidence="8">1.14.-.-</ecNumber>
    </submittedName>
</protein>
<dbReference type="NCBIfam" id="TIGR03860">
    <property type="entry name" value="FMN_nitrolo"/>
    <property type="match status" value="1"/>
</dbReference>
<keyword evidence="1 6" id="KW-0285">Flavoprotein</keyword>
<dbReference type="CDD" id="cd01095">
    <property type="entry name" value="Nitrilotriacetate_monoxgenase"/>
    <property type="match status" value="1"/>
</dbReference>
<dbReference type="InterPro" id="IPR011251">
    <property type="entry name" value="Luciferase-like_dom"/>
</dbReference>
<dbReference type="InterPro" id="IPR051260">
    <property type="entry name" value="Diverse_substr_monoxygenases"/>
</dbReference>
<evidence type="ECO:0000256" key="3">
    <source>
        <dbReference type="ARBA" id="ARBA00023002"/>
    </source>
</evidence>
<evidence type="ECO:0000313" key="8">
    <source>
        <dbReference type="EMBL" id="MTE15679.1"/>
    </source>
</evidence>
<evidence type="ECO:0000256" key="6">
    <source>
        <dbReference type="PIRSR" id="PIRSR000337-1"/>
    </source>
</evidence>
<sequence length="432" mass="46275">MSTTRRLRLGLLTNSPGNSVPGGLTPGDVRYPGAVLDHYVHLAARAQAAKLDLLFAADGLGSDTELGSRPEPITLFSALAAVTENLGLVPTVSTTFTAPFNLARQLQSLDHLSGGRVGWNAVTSTVGERNFGDQPLPTHENRYRQGLEHVSVVTRLWDSWDNGRQLGPIDHRGEFYSVEGPLPLPRSPQGRPVLFQAGSSHDGIAFAARFAEGVYTAQQTLVGAQRFYRQVKAATSAAGRDPQTILVLPGVSTTIGGTEREARRLDDELFEAADIGSARAALEKQLAGIDLSGFALDEVIPESSLPPVSSVQGRQSRYGVFRELAVRQGWTVRELIKLQQRSAGHGRVVGSPEQVADQLAHWFLEGGADGFVVMPGQGSGGVEAFTEQVVPLLQRRGLFRTEYESDTLRGNLGLPADSARARVSTAAVAEAV</sequence>
<keyword evidence="2 6" id="KW-0288">FMN</keyword>
<feature type="binding site" evidence="6">
    <location>
        <position position="91"/>
    </location>
    <ligand>
        <name>FMN</name>
        <dbReference type="ChEBI" id="CHEBI:58210"/>
    </ligand>
</feature>
<dbReference type="GO" id="GO:0016705">
    <property type="term" value="F:oxidoreductase activity, acting on paired donors, with incorporation or reduction of molecular oxygen"/>
    <property type="evidence" value="ECO:0007669"/>
    <property type="project" value="InterPro"/>
</dbReference>
<keyword evidence="9" id="KW-1185">Reference proteome</keyword>
<evidence type="ECO:0000259" key="7">
    <source>
        <dbReference type="Pfam" id="PF00296"/>
    </source>
</evidence>
<dbReference type="EMBL" id="WMBB01000011">
    <property type="protein sequence ID" value="MTE15679.1"/>
    <property type="molecule type" value="Genomic_DNA"/>
</dbReference>
<keyword evidence="4 8" id="KW-0503">Monooxygenase</keyword>
<comment type="caution">
    <text evidence="8">The sequence shown here is derived from an EMBL/GenBank/DDBJ whole genome shotgun (WGS) entry which is preliminary data.</text>
</comment>
<feature type="binding site" evidence="6">
    <location>
        <position position="58"/>
    </location>
    <ligand>
        <name>FMN</name>
        <dbReference type="ChEBI" id="CHEBI:58210"/>
    </ligand>
</feature>
<dbReference type="Gene3D" id="3.20.20.30">
    <property type="entry name" value="Luciferase-like domain"/>
    <property type="match status" value="1"/>
</dbReference>
<dbReference type="SUPFAM" id="SSF51679">
    <property type="entry name" value="Bacterial luciferase-like"/>
    <property type="match status" value="1"/>
</dbReference>
<evidence type="ECO:0000256" key="5">
    <source>
        <dbReference type="ARBA" id="ARBA00033748"/>
    </source>
</evidence>
<dbReference type="GO" id="GO:0004497">
    <property type="term" value="F:monooxygenase activity"/>
    <property type="evidence" value="ECO:0007669"/>
    <property type="project" value="UniProtKB-KW"/>
</dbReference>
<gene>
    <name evidence="8" type="ORF">GLP40_23270</name>
</gene>
<feature type="binding site" evidence="6">
    <location>
        <position position="139"/>
    </location>
    <ligand>
        <name>FMN</name>
        <dbReference type="ChEBI" id="CHEBI:58210"/>
    </ligand>
</feature>
<evidence type="ECO:0000256" key="1">
    <source>
        <dbReference type="ARBA" id="ARBA00022630"/>
    </source>
</evidence>
<dbReference type="PANTHER" id="PTHR30011:SF16">
    <property type="entry name" value="C2H2 FINGER DOMAIN TRANSCRIPTION FACTOR (EUROFUNG)-RELATED"/>
    <property type="match status" value="1"/>
</dbReference>
<dbReference type="RefSeq" id="WP_328290555.1">
    <property type="nucleotide sequence ID" value="NZ_WMBB01000011.1"/>
</dbReference>
<feature type="binding site" evidence="6">
    <location>
        <position position="143"/>
    </location>
    <ligand>
        <name>FMN</name>
        <dbReference type="ChEBI" id="CHEBI:58210"/>
    </ligand>
</feature>
<feature type="binding site" evidence="6">
    <location>
        <position position="199"/>
    </location>
    <ligand>
        <name>FMN</name>
        <dbReference type="ChEBI" id="CHEBI:58210"/>
    </ligand>
</feature>
<evidence type="ECO:0000256" key="4">
    <source>
        <dbReference type="ARBA" id="ARBA00023033"/>
    </source>
</evidence>
<evidence type="ECO:0000313" key="9">
    <source>
        <dbReference type="Proteomes" id="UP000432464"/>
    </source>
</evidence>
<dbReference type="Proteomes" id="UP000432464">
    <property type="component" value="Unassembled WGS sequence"/>
</dbReference>
<dbReference type="InterPro" id="IPR036661">
    <property type="entry name" value="Luciferase-like_sf"/>
</dbReference>
<dbReference type="PIRSF" id="PIRSF000337">
    <property type="entry name" value="NTA_MOA"/>
    <property type="match status" value="1"/>
</dbReference>